<name>A0A7K3PVF8_9ACTN</name>
<gene>
    <name evidence="7" type="ORF">G3I32_34740</name>
</gene>
<comment type="caution">
    <text evidence="7">The sequence shown here is derived from an EMBL/GenBank/DDBJ whole genome shotgun (WGS) entry which is preliminary data.</text>
</comment>
<feature type="transmembrane region" description="Helical" evidence="5">
    <location>
        <begin position="138"/>
        <end position="161"/>
    </location>
</feature>
<evidence type="ECO:0000259" key="6">
    <source>
        <dbReference type="PROSITE" id="PS50850"/>
    </source>
</evidence>
<keyword evidence="4 5" id="KW-0472">Membrane</keyword>
<evidence type="ECO:0000256" key="3">
    <source>
        <dbReference type="ARBA" id="ARBA00022989"/>
    </source>
</evidence>
<dbReference type="PANTHER" id="PTHR23521">
    <property type="entry name" value="TRANSPORTER MFS SUPERFAMILY"/>
    <property type="match status" value="1"/>
</dbReference>
<feature type="transmembrane region" description="Helical" evidence="5">
    <location>
        <begin position="228"/>
        <end position="251"/>
    </location>
</feature>
<evidence type="ECO:0000256" key="2">
    <source>
        <dbReference type="ARBA" id="ARBA00022692"/>
    </source>
</evidence>
<dbReference type="Proteomes" id="UP000470446">
    <property type="component" value="Unassembled WGS sequence"/>
</dbReference>
<dbReference type="Gene3D" id="1.20.1250.20">
    <property type="entry name" value="MFS general substrate transporter like domains"/>
    <property type="match status" value="1"/>
</dbReference>
<feature type="transmembrane region" description="Helical" evidence="5">
    <location>
        <begin position="20"/>
        <end position="44"/>
    </location>
</feature>
<dbReference type="Pfam" id="PF07690">
    <property type="entry name" value="MFS_1"/>
    <property type="match status" value="1"/>
</dbReference>
<feature type="transmembrane region" description="Helical" evidence="5">
    <location>
        <begin position="56"/>
        <end position="74"/>
    </location>
</feature>
<evidence type="ECO:0000256" key="4">
    <source>
        <dbReference type="ARBA" id="ARBA00023136"/>
    </source>
</evidence>
<dbReference type="PANTHER" id="PTHR23521:SF3">
    <property type="entry name" value="MFS TRANSPORTER"/>
    <property type="match status" value="1"/>
</dbReference>
<dbReference type="InterPro" id="IPR020846">
    <property type="entry name" value="MFS_dom"/>
</dbReference>
<dbReference type="GO" id="GO:0022857">
    <property type="term" value="F:transmembrane transporter activity"/>
    <property type="evidence" value="ECO:0007669"/>
    <property type="project" value="InterPro"/>
</dbReference>
<feature type="domain" description="Major facilitator superfamily (MFS) profile" evidence="6">
    <location>
        <begin position="1"/>
        <end position="374"/>
    </location>
</feature>
<dbReference type="GO" id="GO:0005886">
    <property type="term" value="C:plasma membrane"/>
    <property type="evidence" value="ECO:0007669"/>
    <property type="project" value="UniProtKB-SubCell"/>
</dbReference>
<feature type="transmembrane region" description="Helical" evidence="5">
    <location>
        <begin position="284"/>
        <end position="308"/>
    </location>
</feature>
<evidence type="ECO:0000256" key="1">
    <source>
        <dbReference type="ARBA" id="ARBA00004651"/>
    </source>
</evidence>
<organism evidence="7 8">
    <name type="scientific">Streptomyces coelicoflavus</name>
    <dbReference type="NCBI Taxonomy" id="285562"/>
    <lineage>
        <taxon>Bacteria</taxon>
        <taxon>Bacillati</taxon>
        <taxon>Actinomycetota</taxon>
        <taxon>Actinomycetes</taxon>
        <taxon>Kitasatosporales</taxon>
        <taxon>Streptomycetaceae</taxon>
        <taxon>Streptomyces</taxon>
    </lineage>
</organism>
<feature type="transmembrane region" description="Helical" evidence="5">
    <location>
        <begin position="202"/>
        <end position="222"/>
    </location>
</feature>
<dbReference type="AlphaFoldDB" id="A0A7K3PVF8"/>
<feature type="transmembrane region" description="Helical" evidence="5">
    <location>
        <begin position="350"/>
        <end position="371"/>
    </location>
</feature>
<dbReference type="InterPro" id="IPR036259">
    <property type="entry name" value="MFS_trans_sf"/>
</dbReference>
<dbReference type="SUPFAM" id="SSF103473">
    <property type="entry name" value="MFS general substrate transporter"/>
    <property type="match status" value="1"/>
</dbReference>
<sequence length="384" mass="39560">MSVWFSASFVLPQLTREWHLGPGSGALLTIAVQLGFVVGAVASAMSGLADRAPNRLLMCGGALGAAAANLGVLLATGLWPAVVCRFATGFFLAAVYPPALKETATWFRAGRGKALGVMIGALTVGSALPHAINAAGGLDWHLVIAVTSATGALGGLLILTLRTPGPYPFPSRKVTIGGALRSLRNRDVLLADLGYVGHMWELYAMWGTLAALLAGVPAVAHFPRSDTLASAFAFLCIGIGAVGCLVGGVLSDRWGRAVAARTCLVCSGGAALVLALGLDVLPSAVVIAVCTFWGFWVVADSAQFSALVTERADPEYMGGALSLQLALGYLTTALTLWGVPVLVAHSSWRVALLVLAVGPVVGVAAMSRSIVRDRRGRLLIPADV</sequence>
<evidence type="ECO:0000313" key="8">
    <source>
        <dbReference type="Proteomes" id="UP000470446"/>
    </source>
</evidence>
<dbReference type="PROSITE" id="PS50850">
    <property type="entry name" value="MFS"/>
    <property type="match status" value="1"/>
</dbReference>
<evidence type="ECO:0000313" key="7">
    <source>
        <dbReference type="EMBL" id="NEB13933.1"/>
    </source>
</evidence>
<reference evidence="7 8" key="1">
    <citation type="submission" date="2020-01" db="EMBL/GenBank/DDBJ databases">
        <title>Insect and environment-associated Actinomycetes.</title>
        <authorList>
            <person name="Currrie C."/>
            <person name="Chevrette M."/>
            <person name="Carlson C."/>
            <person name="Stubbendieck R."/>
            <person name="Wendt-Pienkowski E."/>
        </authorList>
    </citation>
    <scope>NUCLEOTIDE SEQUENCE [LARGE SCALE GENOMIC DNA]</scope>
    <source>
        <strain evidence="7 8">SID14163</strain>
    </source>
</reference>
<proteinExistence type="predicted"/>
<accession>A0A7K3PVF8</accession>
<keyword evidence="2 5" id="KW-0812">Transmembrane</keyword>
<dbReference type="InterPro" id="IPR011701">
    <property type="entry name" value="MFS"/>
</dbReference>
<dbReference type="EMBL" id="JAAGMA010000935">
    <property type="protein sequence ID" value="NEB13933.1"/>
    <property type="molecule type" value="Genomic_DNA"/>
</dbReference>
<feature type="transmembrane region" description="Helical" evidence="5">
    <location>
        <begin position="112"/>
        <end position="132"/>
    </location>
</feature>
<comment type="subcellular location">
    <subcellularLocation>
        <location evidence="1">Cell membrane</location>
        <topology evidence="1">Multi-pass membrane protein</topology>
    </subcellularLocation>
</comment>
<keyword evidence="3 5" id="KW-1133">Transmembrane helix</keyword>
<evidence type="ECO:0000256" key="5">
    <source>
        <dbReference type="SAM" id="Phobius"/>
    </source>
</evidence>
<feature type="transmembrane region" description="Helical" evidence="5">
    <location>
        <begin position="320"/>
        <end position="344"/>
    </location>
</feature>
<protein>
    <submittedName>
        <fullName evidence="7">MFS transporter</fullName>
    </submittedName>
</protein>